<gene>
    <name evidence="6" type="ORF">JY651_24195</name>
</gene>
<protein>
    <submittedName>
        <fullName evidence="6">Polyphosphate kinase</fullName>
    </submittedName>
</protein>
<keyword evidence="3 6" id="KW-0418">Kinase</keyword>
<proteinExistence type="inferred from homology"/>
<comment type="similarity">
    <text evidence="1">Belongs to the polyphosphate kinase 2 (PPK2) family. Class I subfamily.</text>
</comment>
<dbReference type="Proteomes" id="UP000662747">
    <property type="component" value="Chromosome"/>
</dbReference>
<reference evidence="6 7" key="1">
    <citation type="submission" date="2021-02" db="EMBL/GenBank/DDBJ databases">
        <title>De Novo genome assembly of isolated myxobacteria.</title>
        <authorList>
            <person name="Stevens D.C."/>
        </authorList>
    </citation>
    <scope>NUCLEOTIDE SEQUENCE [LARGE SCALE GENOMIC DNA]</scope>
    <source>
        <strain evidence="7">SCPEA02</strain>
    </source>
</reference>
<evidence type="ECO:0000256" key="3">
    <source>
        <dbReference type="ARBA" id="ARBA00022777"/>
    </source>
</evidence>
<dbReference type="InterPro" id="IPR022488">
    <property type="entry name" value="PPK2-related"/>
</dbReference>
<evidence type="ECO:0000256" key="4">
    <source>
        <dbReference type="SAM" id="Coils"/>
    </source>
</evidence>
<sequence>MFPVSPPGTLSLRDVDLSVAVEDDEAYEKELETLQERAFELQIQTFLAKRRAVLVFEGWDASGKGGAIRRLTSLMDPRGYKVWPIGAPSEEEKRHHYLWRFWSRTPGSGEVCVFDRSWYGRVLVERVEGFARPAEWRRAYTEINAFERTLTDDGVRMAKFFIHIDKKTQLQRFRAREKDPTRRYKLGPDDWRNRSKWKQYEGAIQDMLDHTHRPDAPWHVVSGNDKRHARLEVLRRCVKLLEE</sequence>
<dbReference type="PANTHER" id="PTHR34383:SF3">
    <property type="entry name" value="POLYPHOSPHATE:AMP PHOSPHOTRANSFERASE"/>
    <property type="match status" value="1"/>
</dbReference>
<evidence type="ECO:0000313" key="7">
    <source>
        <dbReference type="Proteomes" id="UP000662747"/>
    </source>
</evidence>
<evidence type="ECO:0000259" key="5">
    <source>
        <dbReference type="Pfam" id="PF03976"/>
    </source>
</evidence>
<dbReference type="InterPro" id="IPR016898">
    <property type="entry name" value="Polyphosphate_phosphotransfera"/>
</dbReference>
<dbReference type="Pfam" id="PF03976">
    <property type="entry name" value="PPK2"/>
    <property type="match status" value="1"/>
</dbReference>
<evidence type="ECO:0000256" key="2">
    <source>
        <dbReference type="ARBA" id="ARBA00022679"/>
    </source>
</evidence>
<feature type="coiled-coil region" evidence="4">
    <location>
        <begin position="17"/>
        <end position="44"/>
    </location>
</feature>
<dbReference type="SUPFAM" id="SSF52540">
    <property type="entry name" value="P-loop containing nucleoside triphosphate hydrolases"/>
    <property type="match status" value="1"/>
</dbReference>
<dbReference type="PIRSF" id="PIRSF028756">
    <property type="entry name" value="PPK2_prd"/>
    <property type="match status" value="1"/>
</dbReference>
<dbReference type="Gene3D" id="3.40.50.300">
    <property type="entry name" value="P-loop containing nucleotide triphosphate hydrolases"/>
    <property type="match status" value="1"/>
</dbReference>
<evidence type="ECO:0000313" key="6">
    <source>
        <dbReference type="EMBL" id="QSQ27810.1"/>
    </source>
</evidence>
<dbReference type="EMBL" id="CP071090">
    <property type="protein sequence ID" value="QSQ27810.1"/>
    <property type="molecule type" value="Genomic_DNA"/>
</dbReference>
<dbReference type="PANTHER" id="PTHR34383">
    <property type="entry name" value="POLYPHOSPHATE:AMP PHOSPHOTRANSFERASE-RELATED"/>
    <property type="match status" value="1"/>
</dbReference>
<keyword evidence="7" id="KW-1185">Reference proteome</keyword>
<keyword evidence="4" id="KW-0175">Coiled coil</keyword>
<dbReference type="GO" id="GO:0016301">
    <property type="term" value="F:kinase activity"/>
    <property type="evidence" value="ECO:0007669"/>
    <property type="project" value="UniProtKB-KW"/>
</dbReference>
<dbReference type="InterPro" id="IPR027417">
    <property type="entry name" value="P-loop_NTPase"/>
</dbReference>
<name>A0ABX7PBR1_9BACT</name>
<evidence type="ECO:0000256" key="1">
    <source>
        <dbReference type="ARBA" id="ARBA00009924"/>
    </source>
</evidence>
<feature type="domain" description="Polyphosphate kinase-2-related" evidence="5">
    <location>
        <begin position="23"/>
        <end position="241"/>
    </location>
</feature>
<organism evidence="6 7">
    <name type="scientific">Pyxidicoccus parkwayensis</name>
    <dbReference type="NCBI Taxonomy" id="2813578"/>
    <lineage>
        <taxon>Bacteria</taxon>
        <taxon>Pseudomonadati</taxon>
        <taxon>Myxococcota</taxon>
        <taxon>Myxococcia</taxon>
        <taxon>Myxococcales</taxon>
        <taxon>Cystobacterineae</taxon>
        <taxon>Myxococcaceae</taxon>
        <taxon>Pyxidicoccus</taxon>
    </lineage>
</organism>
<accession>A0ABX7PBR1</accession>
<keyword evidence="2" id="KW-0808">Transferase</keyword>